<dbReference type="InterPro" id="IPR037171">
    <property type="entry name" value="NagB/RpiA_transferase-like"/>
</dbReference>
<keyword evidence="2" id="KW-1185">Reference proteome</keyword>
<reference evidence="2" key="1">
    <citation type="journal article" date="2019" name="Int. J. Syst. Evol. Microbiol.">
        <title>The Global Catalogue of Microorganisms (GCM) 10K type strain sequencing project: providing services to taxonomists for standard genome sequencing and annotation.</title>
        <authorList>
            <consortium name="The Broad Institute Genomics Platform"/>
            <consortium name="The Broad Institute Genome Sequencing Center for Infectious Disease"/>
            <person name="Wu L."/>
            <person name="Ma J."/>
        </authorList>
    </citation>
    <scope>NUCLEOTIDE SEQUENCE [LARGE SCALE GENOMIC DNA]</scope>
    <source>
        <strain evidence="2">CGMCC 1.12478</strain>
    </source>
</reference>
<dbReference type="Proteomes" id="UP000645462">
    <property type="component" value="Unassembled WGS sequence"/>
</dbReference>
<sequence>MNTMSTSKTIREKIWTKLRDVARPDTRFHLNFAEVIPDFDGSETATDRIVEDRAYKATRFAFITPDNCLADLRRRMIEDGKPFVMSTYGIYRGFLYLDPATVPEGAALYASWLDGMEHFGVPITLEEIASIGRFDYLVTGASAVSVNGVRFGKGHGFFDLEWGMFTDLGLVDDDTPVHALVHDVQLVEEQLQPSETDILVDRIFTPSRTHIVERRAKRPRGVKWPLLEPKQISDTPPLQELQRLQGLA</sequence>
<dbReference type="InterPro" id="IPR024185">
    <property type="entry name" value="FTHF_cligase-like_sf"/>
</dbReference>
<gene>
    <name evidence="1" type="ORF">GCM10011363_43770</name>
</gene>
<dbReference type="Gene3D" id="3.40.50.10420">
    <property type="entry name" value="NagB/RpiA/CoA transferase-like"/>
    <property type="match status" value="1"/>
</dbReference>
<dbReference type="PANTHER" id="PTHR13017">
    <property type="entry name" value="5-FORMYLTETRAHYDROFOLATE CYCLO-LIGASE-RELATED"/>
    <property type="match status" value="1"/>
</dbReference>
<dbReference type="SUPFAM" id="SSF100950">
    <property type="entry name" value="NagB/RpiA/CoA transferase-like"/>
    <property type="match status" value="1"/>
</dbReference>
<name>A0ABQ1LC62_9RHOB</name>
<organism evidence="1 2">
    <name type="scientific">Marivita lacus</name>
    <dbReference type="NCBI Taxonomy" id="1323742"/>
    <lineage>
        <taxon>Bacteria</taxon>
        <taxon>Pseudomonadati</taxon>
        <taxon>Pseudomonadota</taxon>
        <taxon>Alphaproteobacteria</taxon>
        <taxon>Rhodobacterales</taxon>
        <taxon>Roseobacteraceae</taxon>
        <taxon>Marivita</taxon>
    </lineage>
</organism>
<proteinExistence type="predicted"/>
<accession>A0ABQ1LC62</accession>
<evidence type="ECO:0000313" key="1">
    <source>
        <dbReference type="EMBL" id="GGC22438.1"/>
    </source>
</evidence>
<dbReference type="PANTHER" id="PTHR13017:SF0">
    <property type="entry name" value="METHENYLTETRAHYDROFOLATE SYNTHASE DOMAIN-CONTAINING PROTEIN"/>
    <property type="match status" value="1"/>
</dbReference>
<evidence type="ECO:0000313" key="2">
    <source>
        <dbReference type="Proteomes" id="UP000645462"/>
    </source>
</evidence>
<dbReference type="InterPro" id="IPR002698">
    <property type="entry name" value="FTHF_cligase"/>
</dbReference>
<dbReference type="Pfam" id="PF01812">
    <property type="entry name" value="5-FTHF_cyc-lig"/>
    <property type="match status" value="1"/>
</dbReference>
<dbReference type="EMBL" id="BMFC01000022">
    <property type="protein sequence ID" value="GGC22438.1"/>
    <property type="molecule type" value="Genomic_DNA"/>
</dbReference>
<comment type="caution">
    <text evidence="1">The sequence shown here is derived from an EMBL/GenBank/DDBJ whole genome shotgun (WGS) entry which is preliminary data.</text>
</comment>
<protein>
    <submittedName>
        <fullName evidence="1">5-formyltetrahydrofolate cyclo-ligase</fullName>
    </submittedName>
</protein>